<feature type="domain" description="RING-type" evidence="3">
    <location>
        <begin position="803"/>
        <end position="844"/>
    </location>
</feature>
<dbReference type="InterPro" id="IPR013083">
    <property type="entry name" value="Znf_RING/FYVE/PHD"/>
</dbReference>
<proteinExistence type="predicted"/>
<dbReference type="GO" id="GO:0004842">
    <property type="term" value="F:ubiquitin-protein transferase activity"/>
    <property type="evidence" value="ECO:0007669"/>
    <property type="project" value="InterPro"/>
</dbReference>
<dbReference type="PROSITE" id="PS50089">
    <property type="entry name" value="ZF_RING_2"/>
    <property type="match status" value="1"/>
</dbReference>
<feature type="compositionally biased region" description="Acidic residues" evidence="2">
    <location>
        <begin position="21"/>
        <end position="38"/>
    </location>
</feature>
<protein>
    <submittedName>
        <fullName evidence="4">2561_t:CDS:1</fullName>
    </submittedName>
</protein>
<feature type="region of interest" description="Disordered" evidence="2">
    <location>
        <begin position="82"/>
        <end position="154"/>
    </location>
</feature>
<dbReference type="SUPFAM" id="SSF57850">
    <property type="entry name" value="RING/U-box"/>
    <property type="match status" value="1"/>
</dbReference>
<gene>
    <name evidence="4" type="ORF">POCULU_LOCUS1070</name>
</gene>
<dbReference type="Gene3D" id="3.30.40.10">
    <property type="entry name" value="Zinc/RING finger domain, C3HC4 (zinc finger)"/>
    <property type="match status" value="1"/>
</dbReference>
<keyword evidence="1" id="KW-0863">Zinc-finger</keyword>
<dbReference type="GO" id="GO:0008270">
    <property type="term" value="F:zinc ion binding"/>
    <property type="evidence" value="ECO:0007669"/>
    <property type="project" value="UniProtKB-KW"/>
</dbReference>
<feature type="compositionally biased region" description="Low complexity" evidence="2">
    <location>
        <begin position="205"/>
        <end position="226"/>
    </location>
</feature>
<feature type="region of interest" description="Disordered" evidence="2">
    <location>
        <begin position="430"/>
        <end position="585"/>
    </location>
</feature>
<feature type="compositionally biased region" description="Polar residues" evidence="2">
    <location>
        <begin position="533"/>
        <end position="572"/>
    </location>
</feature>
<evidence type="ECO:0000313" key="5">
    <source>
        <dbReference type="Proteomes" id="UP000789572"/>
    </source>
</evidence>
<feature type="compositionally biased region" description="Polar residues" evidence="2">
    <location>
        <begin position="699"/>
        <end position="709"/>
    </location>
</feature>
<feature type="compositionally biased region" description="Low complexity" evidence="2">
    <location>
        <begin position="234"/>
        <end position="244"/>
    </location>
</feature>
<feature type="compositionally biased region" description="Low complexity" evidence="2">
    <location>
        <begin position="475"/>
        <end position="516"/>
    </location>
</feature>
<keyword evidence="1" id="KW-0479">Metal-binding</keyword>
<sequence>MDIVSSEEECSSYPIESDSISTEDEDEEMEDCASDDEIGTVNEQRDNDSLQRHYIMSESAYATQQENERRFLEIQRYMQSREQSQQQRQQRHQSFQQQCVMQQQQHQQHQQQQHHAQQREHEQQHHIMLRQNAMQPQQRPQQRPPQLLPSFFTTPSFSNRASYAQRDHTPLPSLSGTFWPARTLPFDPHPYSGINATSTSLSHHASVSSITQPASSTTTTAPITSSDPQKHSSLRFSHSSSSSSDVDDNDSHSPSSSSSSSYDSSRKRARTRSSEWTQGIQHPQMAGYPGAVNGSMLDGNVRMNDISNCVGGSANNMNGSASFNVGVNGSTGMRTVTSPIGYFGQQTNGSYVPPYSDLHNLPESPITTFPAVYGSQNGRHSDSFQRPRTSNVYQQVLPAIISSSSSYRSSLFPRPFPATRRSYVNNVAHQVDNSIPRHTDTEQSRGYSSHFAPASNGINVSLTSNSMDGTNSTHSSPMTTASQSSNSSTVSTSANISTSTPPSNTTPSPSSSSATTYNPMPHRLSSPPLLTPRNPSSQQFPRVSNYRQGSSMSRVTPPSTQRRPGRVSTTRLSFAPHSNGHNQEGVDIGFSAVRHRNWRRMSGVSGSGISSISHGTNGVNGRSDNNIMSGMGNSIPGVNPIIPSFPSSTQTIPTSSANGPDRVPTSNTSASARPTPTKLLNYRRLNQVSPFRAAMASGGSRSNSTSDRSQVIPLTARIAQTIRSRREANAGSGSGSGTRDRNVGSGNVQPSDDDDFDGSYESLWSLCERNGDVKPKGVPDSLIQSLPTKSYTLSKDKSNGERCTICLSEYEINERLRDLPCAHDFHTDCIDAWLKNSDKCPICRRSVIDGGD</sequence>
<dbReference type="EMBL" id="CAJVPJ010000070">
    <property type="protein sequence ID" value="CAG8471569.1"/>
    <property type="molecule type" value="Genomic_DNA"/>
</dbReference>
<dbReference type="OrthoDB" id="8062037at2759"/>
<feature type="region of interest" description="Disordered" evidence="2">
    <location>
        <begin position="205"/>
        <end position="291"/>
    </location>
</feature>
<feature type="compositionally biased region" description="Low complexity" evidence="2">
    <location>
        <begin position="82"/>
        <end position="115"/>
    </location>
</feature>
<comment type="caution">
    <text evidence="4">The sequence shown here is derived from an EMBL/GenBank/DDBJ whole genome shotgun (WGS) entry which is preliminary data.</text>
</comment>
<feature type="compositionally biased region" description="Polar residues" evidence="2">
    <location>
        <begin position="456"/>
        <end position="474"/>
    </location>
</feature>
<dbReference type="PANTHER" id="PTHR46400">
    <property type="entry name" value="RING/U-BOX SUPERFAMILY PROTEIN"/>
    <property type="match status" value="1"/>
</dbReference>
<feature type="region of interest" description="Disordered" evidence="2">
    <location>
        <begin position="694"/>
        <end position="713"/>
    </location>
</feature>
<evidence type="ECO:0000256" key="2">
    <source>
        <dbReference type="SAM" id="MobiDB-lite"/>
    </source>
</evidence>
<keyword evidence="5" id="KW-1185">Reference proteome</keyword>
<dbReference type="SMART" id="SM00184">
    <property type="entry name" value="RING"/>
    <property type="match status" value="1"/>
</dbReference>
<feature type="region of interest" description="Disordered" evidence="2">
    <location>
        <begin position="719"/>
        <end position="755"/>
    </location>
</feature>
<feature type="compositionally biased region" description="Acidic residues" evidence="2">
    <location>
        <begin position="1"/>
        <end position="10"/>
    </location>
</feature>
<feature type="compositionally biased region" description="Low complexity" evidence="2">
    <location>
        <begin position="252"/>
        <end position="263"/>
    </location>
</feature>
<accession>A0A9N8VZA0</accession>
<feature type="region of interest" description="Disordered" evidence="2">
    <location>
        <begin position="638"/>
        <end position="683"/>
    </location>
</feature>
<dbReference type="Proteomes" id="UP000789572">
    <property type="component" value="Unassembled WGS sequence"/>
</dbReference>
<reference evidence="4" key="1">
    <citation type="submission" date="2021-06" db="EMBL/GenBank/DDBJ databases">
        <authorList>
            <person name="Kallberg Y."/>
            <person name="Tangrot J."/>
            <person name="Rosling A."/>
        </authorList>
    </citation>
    <scope>NUCLEOTIDE SEQUENCE</scope>
    <source>
        <strain evidence="4">IA702</strain>
    </source>
</reference>
<dbReference type="PANTHER" id="PTHR46400:SF5">
    <property type="entry name" value="RING-TYPE DOMAIN-CONTAINING PROTEIN"/>
    <property type="match status" value="1"/>
</dbReference>
<dbReference type="GO" id="GO:0046621">
    <property type="term" value="P:negative regulation of organ growth"/>
    <property type="evidence" value="ECO:0007669"/>
    <property type="project" value="InterPro"/>
</dbReference>
<evidence type="ECO:0000256" key="1">
    <source>
        <dbReference type="PROSITE-ProRule" id="PRU00175"/>
    </source>
</evidence>
<feature type="compositionally biased region" description="Polar residues" evidence="2">
    <location>
        <begin position="645"/>
        <end position="674"/>
    </location>
</feature>
<dbReference type="Pfam" id="PF13639">
    <property type="entry name" value="zf-RING_2"/>
    <property type="match status" value="1"/>
</dbReference>
<dbReference type="GO" id="GO:0016567">
    <property type="term" value="P:protein ubiquitination"/>
    <property type="evidence" value="ECO:0007669"/>
    <property type="project" value="InterPro"/>
</dbReference>
<evidence type="ECO:0000259" key="3">
    <source>
        <dbReference type="PROSITE" id="PS50089"/>
    </source>
</evidence>
<name>A0A9N8VZA0_9GLOM</name>
<dbReference type="FunFam" id="3.30.40.10:FF:000388">
    <property type="entry name" value="Putative RING zinc finger domain superfamily protein"/>
    <property type="match status" value="1"/>
</dbReference>
<dbReference type="AlphaFoldDB" id="A0A9N8VZA0"/>
<feature type="region of interest" description="Disordered" evidence="2">
    <location>
        <begin position="1"/>
        <end position="49"/>
    </location>
</feature>
<dbReference type="InterPro" id="IPR001841">
    <property type="entry name" value="Znf_RING"/>
</dbReference>
<organism evidence="4 5">
    <name type="scientific">Paraglomus occultum</name>
    <dbReference type="NCBI Taxonomy" id="144539"/>
    <lineage>
        <taxon>Eukaryota</taxon>
        <taxon>Fungi</taxon>
        <taxon>Fungi incertae sedis</taxon>
        <taxon>Mucoromycota</taxon>
        <taxon>Glomeromycotina</taxon>
        <taxon>Glomeromycetes</taxon>
        <taxon>Paraglomerales</taxon>
        <taxon>Paraglomeraceae</taxon>
        <taxon>Paraglomus</taxon>
    </lineage>
</organism>
<dbReference type="InterPro" id="IPR033276">
    <property type="entry name" value="BB"/>
</dbReference>
<keyword evidence="1" id="KW-0862">Zinc</keyword>
<evidence type="ECO:0000313" key="4">
    <source>
        <dbReference type="EMBL" id="CAG8471569.1"/>
    </source>
</evidence>